<name>A0A5E4U4U1_9BURK</name>
<evidence type="ECO:0000256" key="1">
    <source>
        <dbReference type="ARBA" id="ARBA00023015"/>
    </source>
</evidence>
<dbReference type="InterPro" id="IPR018060">
    <property type="entry name" value="HTH_AraC"/>
</dbReference>
<dbReference type="AlphaFoldDB" id="A0A5E4U4U1"/>
<dbReference type="PANTHER" id="PTHR46796">
    <property type="entry name" value="HTH-TYPE TRANSCRIPTIONAL ACTIVATOR RHAS-RELATED"/>
    <property type="match status" value="1"/>
</dbReference>
<feature type="domain" description="HTH araC/xylS-type" evidence="4">
    <location>
        <begin position="157"/>
        <end position="256"/>
    </location>
</feature>
<accession>A0A5E4U4U1</accession>
<keyword evidence="6" id="KW-1185">Reference proteome</keyword>
<dbReference type="SUPFAM" id="SSF46689">
    <property type="entry name" value="Homeodomain-like"/>
    <property type="match status" value="1"/>
</dbReference>
<evidence type="ECO:0000259" key="4">
    <source>
        <dbReference type="PROSITE" id="PS01124"/>
    </source>
</evidence>
<dbReference type="Proteomes" id="UP000414233">
    <property type="component" value="Unassembled WGS sequence"/>
</dbReference>
<proteinExistence type="predicted"/>
<dbReference type="EMBL" id="CABPRZ010000006">
    <property type="protein sequence ID" value="VVD95055.1"/>
    <property type="molecule type" value="Genomic_DNA"/>
</dbReference>
<organism evidence="5 6">
    <name type="scientific">Pandoraea terrae</name>
    <dbReference type="NCBI Taxonomy" id="1537710"/>
    <lineage>
        <taxon>Bacteria</taxon>
        <taxon>Pseudomonadati</taxon>
        <taxon>Pseudomonadota</taxon>
        <taxon>Betaproteobacteria</taxon>
        <taxon>Burkholderiales</taxon>
        <taxon>Burkholderiaceae</taxon>
        <taxon>Pandoraea</taxon>
    </lineage>
</organism>
<dbReference type="GO" id="GO:0043565">
    <property type="term" value="F:sequence-specific DNA binding"/>
    <property type="evidence" value="ECO:0007669"/>
    <property type="project" value="InterPro"/>
</dbReference>
<dbReference type="SMART" id="SM00342">
    <property type="entry name" value="HTH_ARAC"/>
    <property type="match status" value="1"/>
</dbReference>
<keyword evidence="2" id="KW-0238">DNA-binding</keyword>
<keyword evidence="1" id="KW-0805">Transcription regulation</keyword>
<dbReference type="GO" id="GO:0003700">
    <property type="term" value="F:DNA-binding transcription factor activity"/>
    <property type="evidence" value="ECO:0007669"/>
    <property type="project" value="InterPro"/>
</dbReference>
<evidence type="ECO:0000313" key="6">
    <source>
        <dbReference type="Proteomes" id="UP000414233"/>
    </source>
</evidence>
<sequence>MNVLAVKNPVMLIAPNSGAFPWPTAMIVWGAGDASSEHRHHSVQLILALTANLRIRRGDGEPWHLCDAALVRADAPHEVDARGATVLIAFVEPESPLGEALAGRIPADIAHIPAAEAARWRGAVCAAGSPSDAGIRRWLEADLLDGRPPPTLHPGVRRVLRHVRNHLQEPDALSLRALAVVAGLSPSRLMHAFTASMGIALRPYLLWLRLQLACGELMRGASVTEAALQAGFADAAHLSRTCRRMLGTTPTAIAARKARSKIG</sequence>
<evidence type="ECO:0000256" key="2">
    <source>
        <dbReference type="ARBA" id="ARBA00023125"/>
    </source>
</evidence>
<dbReference type="PROSITE" id="PS01124">
    <property type="entry name" value="HTH_ARAC_FAMILY_2"/>
    <property type="match status" value="1"/>
</dbReference>
<dbReference type="Gene3D" id="1.10.10.60">
    <property type="entry name" value="Homeodomain-like"/>
    <property type="match status" value="1"/>
</dbReference>
<dbReference type="InterPro" id="IPR050204">
    <property type="entry name" value="AraC_XylS_family_regulators"/>
</dbReference>
<dbReference type="InterPro" id="IPR009057">
    <property type="entry name" value="Homeodomain-like_sf"/>
</dbReference>
<dbReference type="Pfam" id="PF12833">
    <property type="entry name" value="HTH_18"/>
    <property type="match status" value="1"/>
</dbReference>
<keyword evidence="3" id="KW-0804">Transcription</keyword>
<evidence type="ECO:0000256" key="3">
    <source>
        <dbReference type="ARBA" id="ARBA00023163"/>
    </source>
</evidence>
<protein>
    <submittedName>
        <fullName evidence="5">HTH-type transcriptional regulator ChbR</fullName>
    </submittedName>
</protein>
<gene>
    <name evidence="5" type="primary">chbR</name>
    <name evidence="5" type="ORF">PTE30175_01758</name>
</gene>
<reference evidence="5 6" key="1">
    <citation type="submission" date="2019-08" db="EMBL/GenBank/DDBJ databases">
        <authorList>
            <person name="Peeters C."/>
        </authorList>
    </citation>
    <scope>NUCLEOTIDE SEQUENCE [LARGE SCALE GENOMIC DNA]</scope>
    <source>
        <strain evidence="5 6">LMG 30175</strain>
    </source>
</reference>
<evidence type="ECO:0000313" key="5">
    <source>
        <dbReference type="EMBL" id="VVD95055.1"/>
    </source>
</evidence>